<name>A0A917JU10_9GAMM</name>
<protein>
    <submittedName>
        <fullName evidence="2">Aminotransferase</fullName>
    </submittedName>
</protein>
<dbReference type="SUPFAM" id="SSF52317">
    <property type="entry name" value="Class I glutamine amidotransferase-like"/>
    <property type="match status" value="1"/>
</dbReference>
<dbReference type="GO" id="GO:0008483">
    <property type="term" value="F:transaminase activity"/>
    <property type="evidence" value="ECO:0007669"/>
    <property type="project" value="UniProtKB-KW"/>
</dbReference>
<dbReference type="Proteomes" id="UP000630149">
    <property type="component" value="Unassembled WGS sequence"/>
</dbReference>
<dbReference type="GO" id="GO:0005829">
    <property type="term" value="C:cytosol"/>
    <property type="evidence" value="ECO:0007669"/>
    <property type="project" value="TreeGrafter"/>
</dbReference>
<dbReference type="PROSITE" id="PS51273">
    <property type="entry name" value="GATASE_TYPE_1"/>
    <property type="match status" value="1"/>
</dbReference>
<evidence type="ECO:0000313" key="3">
    <source>
        <dbReference type="Proteomes" id="UP000630149"/>
    </source>
</evidence>
<dbReference type="InterPro" id="IPR017926">
    <property type="entry name" value="GATASE"/>
</dbReference>
<proteinExistence type="predicted"/>
<sequence>MKEKHQLKILLLQIREDEETMLEEFYEFVQFSQLHEEQFTKLNTFKTIHFPPSIMDDYDVLFVGGSSDASVLNVEDYLFVPHCKALIRYCYDNNIPVLASCFGFQIAMEELGGKVILDKENMEMGIYSINLHSEVKDDPLLYDYPESFWAVSGHKERANKIPSNCILLASSERCPYHIVKFIDKPIYCFQFHPEVDTKDLITRITRYQMRYLDNNESLQEIIDTAIHETPYSNKIVKDFIERIVLPHYNG</sequence>
<dbReference type="EMBL" id="BMOB01000002">
    <property type="protein sequence ID" value="GGI81155.1"/>
    <property type="molecule type" value="Genomic_DNA"/>
</dbReference>
<accession>A0A917JU10</accession>
<reference evidence="2" key="1">
    <citation type="journal article" date="2014" name="Int. J. Syst. Evol. Microbiol.">
        <title>Complete genome sequence of Corynebacterium casei LMG S-19264T (=DSM 44701T), isolated from a smear-ripened cheese.</title>
        <authorList>
            <consortium name="US DOE Joint Genome Institute (JGI-PGF)"/>
            <person name="Walter F."/>
            <person name="Albersmeier A."/>
            <person name="Kalinowski J."/>
            <person name="Ruckert C."/>
        </authorList>
    </citation>
    <scope>NUCLEOTIDE SEQUENCE</scope>
    <source>
        <strain evidence="2">JCM 13919</strain>
    </source>
</reference>
<feature type="domain" description="Glutamine amidotransferase" evidence="1">
    <location>
        <begin position="57"/>
        <end position="199"/>
    </location>
</feature>
<dbReference type="InterPro" id="IPR044992">
    <property type="entry name" value="ChyE-like"/>
</dbReference>
<evidence type="ECO:0000313" key="2">
    <source>
        <dbReference type="EMBL" id="GGI81155.1"/>
    </source>
</evidence>
<dbReference type="Pfam" id="PF00117">
    <property type="entry name" value="GATase"/>
    <property type="match status" value="1"/>
</dbReference>
<keyword evidence="3" id="KW-1185">Reference proteome</keyword>
<dbReference type="OrthoDB" id="9813383at2"/>
<comment type="caution">
    <text evidence="2">The sequence shown here is derived from an EMBL/GenBank/DDBJ whole genome shotgun (WGS) entry which is preliminary data.</text>
</comment>
<keyword evidence="2" id="KW-0032">Aminotransferase</keyword>
<dbReference type="AlphaFoldDB" id="A0A917JU10"/>
<dbReference type="InterPro" id="IPR029062">
    <property type="entry name" value="Class_I_gatase-like"/>
</dbReference>
<dbReference type="RefSeq" id="WP_131775785.1">
    <property type="nucleotide sequence ID" value="NZ_BMOB01000002.1"/>
</dbReference>
<dbReference type="Gene3D" id="3.40.50.880">
    <property type="match status" value="1"/>
</dbReference>
<dbReference type="PANTHER" id="PTHR42695:SF5">
    <property type="entry name" value="GLUTAMINE AMIDOTRANSFERASE YLR126C-RELATED"/>
    <property type="match status" value="1"/>
</dbReference>
<dbReference type="PANTHER" id="PTHR42695">
    <property type="entry name" value="GLUTAMINE AMIDOTRANSFERASE YLR126C-RELATED"/>
    <property type="match status" value="1"/>
</dbReference>
<gene>
    <name evidence="2" type="ORF">GCM10007966_07020</name>
</gene>
<keyword evidence="2" id="KW-0808">Transferase</keyword>
<reference evidence="2" key="2">
    <citation type="submission" date="2020-09" db="EMBL/GenBank/DDBJ databases">
        <authorList>
            <person name="Sun Q."/>
            <person name="Ohkuma M."/>
        </authorList>
    </citation>
    <scope>NUCLEOTIDE SEQUENCE</scope>
    <source>
        <strain evidence="2">JCM 13919</strain>
    </source>
</reference>
<evidence type="ECO:0000259" key="1">
    <source>
        <dbReference type="Pfam" id="PF00117"/>
    </source>
</evidence>
<dbReference type="CDD" id="cd01741">
    <property type="entry name" value="GATase1_1"/>
    <property type="match status" value="1"/>
</dbReference>
<organism evidence="2 3">
    <name type="scientific">Legionella impletisoli</name>
    <dbReference type="NCBI Taxonomy" id="343510"/>
    <lineage>
        <taxon>Bacteria</taxon>
        <taxon>Pseudomonadati</taxon>
        <taxon>Pseudomonadota</taxon>
        <taxon>Gammaproteobacteria</taxon>
        <taxon>Legionellales</taxon>
        <taxon>Legionellaceae</taxon>
        <taxon>Legionella</taxon>
    </lineage>
</organism>